<dbReference type="VEuPathDB" id="AmoebaDB:EHI_065620"/>
<organism evidence="1 2">
    <name type="scientific">Entamoeba histolytica</name>
    <dbReference type="NCBI Taxonomy" id="5759"/>
    <lineage>
        <taxon>Eukaryota</taxon>
        <taxon>Amoebozoa</taxon>
        <taxon>Evosea</taxon>
        <taxon>Archamoebae</taxon>
        <taxon>Mastigamoebida</taxon>
        <taxon>Entamoebidae</taxon>
        <taxon>Entamoeba</taxon>
    </lineage>
</organism>
<reference evidence="1 2" key="1">
    <citation type="submission" date="2016-05" db="EMBL/GenBank/DDBJ databases">
        <title>First whole genome sequencing of Entamoeba histolytica HM1:IMSS-clone-6.</title>
        <authorList>
            <person name="Mukherjee Avik.K."/>
            <person name="Izumyama S."/>
            <person name="Nakada-Tsukui K."/>
            <person name="Nozaki T."/>
        </authorList>
    </citation>
    <scope>NUCLEOTIDE SEQUENCE [LARGE SCALE GENOMIC DNA]</scope>
    <source>
        <strain evidence="1 2">HM1:IMSS clone 6</strain>
    </source>
</reference>
<gene>
    <name evidence="1" type="ORF">CL6EHI_065620</name>
</gene>
<dbReference type="VEuPathDB" id="AmoebaDB:EHI7A_081450"/>
<accession>A0A5K1U9C4</accession>
<name>A0A5K1U9C4_ENTHI</name>
<evidence type="ECO:0000313" key="2">
    <source>
        <dbReference type="Proteomes" id="UP000078387"/>
    </source>
</evidence>
<proteinExistence type="predicted"/>
<dbReference type="VEuPathDB" id="AmoebaDB:EHI8A_083570"/>
<sequence length="601" mass="70790">MEKLKDSCDISLPRNERVQDVFGMPSALSFPFDVIFRQPSTSSFQVCPKCQAKYIDRCPICTSCEIKSREINVSLHLKKNPIPLLIFINTENCHKIYITYFLQLLRQSFPTKEIVIVFHSDHMTILKTPHKEFILPENEWNINHNNYSFKSSEMTDQFVDSLFNHIIPSTTIAPLLLDICTSVISHICLFTSCAIDLPQDISNYRKKLYHSSSSIDQFVFKMDNPAALSVVFSKDSNGHFYAYDQYTLTQFPKDILQVIQSPRLYNLRLVTILPGFEVQSMVPKSFTYSSDQTLTLFVNSINDHEEKYIQCQTQWYYQLENGDCCQCIINETFNSSNKILELYRSYQTSEYVINLAKFTLSKRNDILEDGRINFFKQLVGCMLNYYELSSISQFPFNRDILGSICCHLLNSPAFSGDQSDVDHRDKNIVKCLIEREMITKKSWNELELYFNRDLYYIKVISEDYKLVQTFNIPYQSERFIGQSWLIERKDKIATHLIFKESEDAWRIFGDKWYLKDEEYLIGVWKEIMDTNISNDPTFFDSKLRKIKYHFKVIEDYGELIPFCYDGMANLYRDEALFKINLLKRMDEIKRRNETTYLFPHA</sequence>
<dbReference type="VEuPathDB" id="AmoebaDB:EHI5A_120200"/>
<dbReference type="OMA" id="TYLFPHV"/>
<dbReference type="EMBL" id="BDEQ01000001">
    <property type="protein sequence ID" value="GAT94441.1"/>
    <property type="molecule type" value="Genomic_DNA"/>
</dbReference>
<dbReference type="Proteomes" id="UP000078387">
    <property type="component" value="Unassembled WGS sequence"/>
</dbReference>
<dbReference type="AlphaFoldDB" id="A0A5K1U9C4"/>
<dbReference type="VEuPathDB" id="AmoebaDB:KM1_151010"/>
<protein>
    <submittedName>
        <fullName evidence="1">Uncharacterized protein</fullName>
    </submittedName>
</protein>
<evidence type="ECO:0000313" key="1">
    <source>
        <dbReference type="EMBL" id="GAT94441.1"/>
    </source>
</evidence>
<comment type="caution">
    <text evidence="1">The sequence shown here is derived from an EMBL/GenBank/DDBJ whole genome shotgun (WGS) entry which is preliminary data.</text>
</comment>